<evidence type="ECO:0000313" key="1">
    <source>
        <dbReference type="EMBL" id="KAK8029602.1"/>
    </source>
</evidence>
<proteinExistence type="predicted"/>
<protein>
    <submittedName>
        <fullName evidence="1">Enoyl reductase LovC</fullName>
    </submittedName>
</protein>
<dbReference type="EMBL" id="JAQQWK010000010">
    <property type="protein sequence ID" value="KAK8029602.1"/>
    <property type="molecule type" value="Genomic_DNA"/>
</dbReference>
<accession>A0ABR1SCP6</accession>
<organism evidence="1 2">
    <name type="scientific">Apiospora rasikravindrae</name>
    <dbReference type="NCBI Taxonomy" id="990691"/>
    <lineage>
        <taxon>Eukaryota</taxon>
        <taxon>Fungi</taxon>
        <taxon>Dikarya</taxon>
        <taxon>Ascomycota</taxon>
        <taxon>Pezizomycotina</taxon>
        <taxon>Sordariomycetes</taxon>
        <taxon>Xylariomycetidae</taxon>
        <taxon>Amphisphaeriales</taxon>
        <taxon>Apiosporaceae</taxon>
        <taxon>Apiospora</taxon>
    </lineage>
</organism>
<dbReference type="Proteomes" id="UP001444661">
    <property type="component" value="Unassembled WGS sequence"/>
</dbReference>
<dbReference type="SUPFAM" id="SSF54928">
    <property type="entry name" value="RNA-binding domain, RBD"/>
    <property type="match status" value="1"/>
</dbReference>
<evidence type="ECO:0000313" key="2">
    <source>
        <dbReference type="Proteomes" id="UP001444661"/>
    </source>
</evidence>
<sequence length="278" mass="31548">MSSSNSNVAGDEPTDLSSLLTALHEVSAPITFERRSPESRYVAPGPPAQVPYSEYNIDRDHRETNQDQHQLVSLAQPSPAYQGCAQHWRNICADIPSEENCSVFVTGLPGHIGYYDLLQRLQYGRIVQTHINAPTGHYNTAAAKVVFWNRVGAENFMTAVRCRDFAFYGHRVRATWNRVKVAPQDPADVTSSRVIRVRGPREIVNEESLCAFLWDHFYFDLEEIVNVEQGLENTTLEIRFGSFWCQSENAFRCLRESHPDQETMTVEWVPDPCNVAEA</sequence>
<keyword evidence="2" id="KW-1185">Reference proteome</keyword>
<reference evidence="1 2" key="1">
    <citation type="submission" date="2023-01" db="EMBL/GenBank/DDBJ databases">
        <title>Analysis of 21 Apiospora genomes using comparative genomics revels a genus with tremendous synthesis potential of carbohydrate active enzymes and secondary metabolites.</title>
        <authorList>
            <person name="Sorensen T."/>
        </authorList>
    </citation>
    <scope>NUCLEOTIDE SEQUENCE [LARGE SCALE GENOMIC DNA]</scope>
    <source>
        <strain evidence="1 2">CBS 33761</strain>
    </source>
</reference>
<comment type="caution">
    <text evidence="1">The sequence shown here is derived from an EMBL/GenBank/DDBJ whole genome shotgun (WGS) entry which is preliminary data.</text>
</comment>
<name>A0ABR1SCP6_9PEZI</name>
<gene>
    <name evidence="1" type="ORF">PG993_010893</name>
</gene>
<dbReference type="InterPro" id="IPR035979">
    <property type="entry name" value="RBD_domain_sf"/>
</dbReference>